<dbReference type="PANTHER" id="PTHR34820">
    <property type="entry name" value="INNER MEMBRANE PROTEIN YEBZ"/>
    <property type="match status" value="1"/>
</dbReference>
<accession>A0ABU5J477</accession>
<comment type="subcellular location">
    <subcellularLocation>
        <location evidence="1">Cell membrane</location>
        <topology evidence="1">Multi-pass membrane protein</topology>
    </subcellularLocation>
</comment>
<sequence>MVLIGIISQALLYFCFALLVGSFLLYIVPSIYRPDINVPKGALMLALGGIAILSFIPVFQVILHLYQDIGLARTFQSVIFTFEIGKSWVFTYIIANILFIFVVWFDYRKNSLYSYIGIILTFILILALGWSSHASSYVQIKGFFSHTTHFTAVSLWVGILMVVSWFSNDKSNWHKFLKWFTPVALLCFGITIVTGLVLMSFVMEFKDYTNSWMIPYGQALLIKHLLIIPLLLFASFNSLFIRKKLNNVTNFNPIPWLRIESIVILFIFSATAALGQQSPPHESTLTNEGVSKLFLIFYQGQFTTEMKVDFVLNWTSISFFMFSVLFLVLIVLSFIKKAPARIAFLMALLFVVCGYLSLILSIK</sequence>
<evidence type="ECO:0000256" key="3">
    <source>
        <dbReference type="ARBA" id="ARBA00022692"/>
    </source>
</evidence>
<evidence type="ECO:0000256" key="5">
    <source>
        <dbReference type="ARBA" id="ARBA00023136"/>
    </source>
</evidence>
<dbReference type="PANTHER" id="PTHR34820:SF4">
    <property type="entry name" value="INNER MEMBRANE PROTEIN YEBZ"/>
    <property type="match status" value="1"/>
</dbReference>
<keyword evidence="9" id="KW-1185">Reference proteome</keyword>
<dbReference type="Pfam" id="PF05425">
    <property type="entry name" value="CopD"/>
    <property type="match status" value="1"/>
</dbReference>
<feature type="transmembrane region" description="Helical" evidence="6">
    <location>
        <begin position="179"/>
        <end position="201"/>
    </location>
</feature>
<keyword evidence="3 6" id="KW-0812">Transmembrane</keyword>
<evidence type="ECO:0000256" key="6">
    <source>
        <dbReference type="SAM" id="Phobius"/>
    </source>
</evidence>
<dbReference type="InterPro" id="IPR008457">
    <property type="entry name" value="Cu-R_CopD_dom"/>
</dbReference>
<evidence type="ECO:0000256" key="1">
    <source>
        <dbReference type="ARBA" id="ARBA00004651"/>
    </source>
</evidence>
<dbReference type="RefSeq" id="WP_322448470.1">
    <property type="nucleotide sequence ID" value="NZ_JAXOFX010000021.1"/>
</dbReference>
<feature type="transmembrane region" description="Helical" evidence="6">
    <location>
        <begin position="87"/>
        <end position="105"/>
    </location>
</feature>
<proteinExistence type="predicted"/>
<feature type="transmembrane region" description="Helical" evidence="6">
    <location>
        <begin position="253"/>
        <end position="275"/>
    </location>
</feature>
<feature type="transmembrane region" description="Helical" evidence="6">
    <location>
        <begin position="6"/>
        <end position="29"/>
    </location>
</feature>
<feature type="transmembrane region" description="Helical" evidence="6">
    <location>
        <begin position="342"/>
        <end position="362"/>
    </location>
</feature>
<reference evidence="8 9" key="1">
    <citation type="submission" date="2023-11" db="EMBL/GenBank/DDBJ databases">
        <title>Bacillus jintuensis, isolated from a mudflat on the Beibu Gulf coast.</title>
        <authorList>
            <person name="Li M."/>
        </authorList>
    </citation>
    <scope>NUCLEOTIDE SEQUENCE [LARGE SCALE GENOMIC DNA]</scope>
    <source>
        <strain evidence="8 9">31A1R</strain>
    </source>
</reference>
<gene>
    <name evidence="8" type="ORF">SM124_21000</name>
</gene>
<feature type="transmembrane region" description="Helical" evidence="6">
    <location>
        <begin position="112"/>
        <end position="130"/>
    </location>
</feature>
<evidence type="ECO:0000259" key="7">
    <source>
        <dbReference type="Pfam" id="PF05425"/>
    </source>
</evidence>
<comment type="caution">
    <text evidence="8">The sequence shown here is derived from an EMBL/GenBank/DDBJ whole genome shotgun (WGS) entry which is preliminary data.</text>
</comment>
<keyword evidence="2" id="KW-1003">Cell membrane</keyword>
<feature type="transmembrane region" description="Helical" evidence="6">
    <location>
        <begin position="41"/>
        <end position="67"/>
    </location>
</feature>
<dbReference type="InterPro" id="IPR032694">
    <property type="entry name" value="CopC/D"/>
</dbReference>
<feature type="transmembrane region" description="Helical" evidence="6">
    <location>
        <begin position="311"/>
        <end position="335"/>
    </location>
</feature>
<feature type="domain" description="Copper resistance protein D" evidence="7">
    <location>
        <begin position="175"/>
        <end position="274"/>
    </location>
</feature>
<feature type="transmembrane region" description="Helical" evidence="6">
    <location>
        <begin position="150"/>
        <end position="167"/>
    </location>
</feature>
<feature type="transmembrane region" description="Helical" evidence="6">
    <location>
        <begin position="221"/>
        <end position="241"/>
    </location>
</feature>
<evidence type="ECO:0000256" key="4">
    <source>
        <dbReference type="ARBA" id="ARBA00022989"/>
    </source>
</evidence>
<dbReference type="EMBL" id="JAXOFX010000021">
    <property type="protein sequence ID" value="MDZ5474176.1"/>
    <property type="molecule type" value="Genomic_DNA"/>
</dbReference>
<keyword evidence="4 6" id="KW-1133">Transmembrane helix</keyword>
<name>A0ABU5J477_9BACI</name>
<dbReference type="Proteomes" id="UP001290455">
    <property type="component" value="Unassembled WGS sequence"/>
</dbReference>
<organism evidence="8 9">
    <name type="scientific">Robertmurraya mangrovi</name>
    <dbReference type="NCBI Taxonomy" id="3098077"/>
    <lineage>
        <taxon>Bacteria</taxon>
        <taxon>Bacillati</taxon>
        <taxon>Bacillota</taxon>
        <taxon>Bacilli</taxon>
        <taxon>Bacillales</taxon>
        <taxon>Bacillaceae</taxon>
        <taxon>Robertmurraya</taxon>
    </lineage>
</organism>
<evidence type="ECO:0000313" key="8">
    <source>
        <dbReference type="EMBL" id="MDZ5474176.1"/>
    </source>
</evidence>
<keyword evidence="5 6" id="KW-0472">Membrane</keyword>
<protein>
    <submittedName>
        <fullName evidence="8">CopD family protein</fullName>
    </submittedName>
</protein>
<evidence type="ECO:0000313" key="9">
    <source>
        <dbReference type="Proteomes" id="UP001290455"/>
    </source>
</evidence>
<evidence type="ECO:0000256" key="2">
    <source>
        <dbReference type="ARBA" id="ARBA00022475"/>
    </source>
</evidence>